<protein>
    <submittedName>
        <fullName evidence="8">Signal recognition particle receptor subunit alpha-like</fullName>
    </submittedName>
</protein>
<evidence type="ECO:0000256" key="1">
    <source>
        <dbReference type="ARBA" id="ARBA00008531"/>
    </source>
</evidence>
<evidence type="ECO:0000256" key="6">
    <source>
        <dbReference type="SAM" id="MobiDB-lite"/>
    </source>
</evidence>
<evidence type="ECO:0000256" key="2">
    <source>
        <dbReference type="ARBA" id="ARBA00022741"/>
    </source>
</evidence>
<keyword evidence="9" id="KW-1185">Reference proteome</keyword>
<dbReference type="GO" id="GO:0005047">
    <property type="term" value="F:signal recognition particle binding"/>
    <property type="evidence" value="ECO:0007669"/>
    <property type="project" value="TreeGrafter"/>
</dbReference>
<dbReference type="Gene3D" id="3.40.50.300">
    <property type="entry name" value="P-loop containing nucleotide triphosphate hydrolases"/>
    <property type="match status" value="1"/>
</dbReference>
<dbReference type="Pfam" id="PF00448">
    <property type="entry name" value="SRP54"/>
    <property type="match status" value="1"/>
</dbReference>
<keyword evidence="4" id="KW-0472">Membrane</keyword>
<dbReference type="AlphaFoldDB" id="A0A392MBX3"/>
<proteinExistence type="inferred from homology"/>
<keyword evidence="3" id="KW-0342">GTP-binding</keyword>
<comment type="similarity">
    <text evidence="1">Belongs to the GTP-binding SRP family.</text>
</comment>
<dbReference type="InterPro" id="IPR011989">
    <property type="entry name" value="ARM-like"/>
</dbReference>
<evidence type="ECO:0000313" key="8">
    <source>
        <dbReference type="EMBL" id="MCH83754.1"/>
    </source>
</evidence>
<sequence length="443" mass="50890">DIGEVQRTPIRNVPTQMSEPSDCGQPETVLPRRGPPPKPPDLGDSKNGKGHQKTEANLHVVISEDEKNLEKVRAKQIKGNSHIPVQWTEGELLYLPCGLDSLLIVIGDVKVLDVLRMSTYVIAKCQYKDVKALELLQMLIYAIAKWAFTCEYAWHPLFPPLQVGNSNLIRIDCWIKQHNNRVILSTCDTIQPGAIKQLWALANIFRRYVLKKGYAKDLAVVAKEAFQQAFHNGLDVVLVDIADRRHDYEPLMHALLRYEYFICDNMLESNSSPKGMDKIVYQPMLVKKLITPTMDKETPHDILIIDKYNEPSYVKRLKLKMMTSVANESNTCEMMTKLCEYAINVDISIARESIWVVVKMPLPAGLNEVWRMDDENDETMDIRRNEQREVEVLVKGRRLHTFKNSWEPVTKVHREFSGFLLEDKESFERGGNDRIGEVYVRKG</sequence>
<evidence type="ECO:0000256" key="3">
    <source>
        <dbReference type="ARBA" id="ARBA00023134"/>
    </source>
</evidence>
<dbReference type="Proteomes" id="UP000265520">
    <property type="component" value="Unassembled WGS sequence"/>
</dbReference>
<comment type="caution">
    <text evidence="8">The sequence shown here is derived from an EMBL/GenBank/DDBJ whole genome shotgun (WGS) entry which is preliminary data.</text>
</comment>
<dbReference type="InterPro" id="IPR027417">
    <property type="entry name" value="P-loop_NTPase"/>
</dbReference>
<dbReference type="PANTHER" id="PTHR43134:SF1">
    <property type="entry name" value="SIGNAL RECOGNITION PARTICLE RECEPTOR SUBUNIT ALPHA"/>
    <property type="match status" value="1"/>
</dbReference>
<evidence type="ECO:0000256" key="5">
    <source>
        <dbReference type="ARBA" id="ARBA00029433"/>
    </source>
</evidence>
<dbReference type="SUPFAM" id="SSF52540">
    <property type="entry name" value="P-loop containing nucleoside triphosphate hydrolases"/>
    <property type="match status" value="1"/>
</dbReference>
<comment type="subcellular location">
    <subcellularLocation>
        <location evidence="5">Endomembrane system</location>
        <topology evidence="5">Peripheral membrane protein</topology>
        <orientation evidence="5">Cytoplasmic side</orientation>
    </subcellularLocation>
</comment>
<keyword evidence="8" id="KW-0675">Receptor</keyword>
<dbReference type="PANTHER" id="PTHR43134">
    <property type="entry name" value="SIGNAL RECOGNITION PARTICLE RECEPTOR SUBUNIT ALPHA"/>
    <property type="match status" value="1"/>
</dbReference>
<gene>
    <name evidence="8" type="ORF">A2U01_0004580</name>
</gene>
<dbReference type="Gene3D" id="1.25.10.10">
    <property type="entry name" value="Leucine-rich Repeat Variant"/>
    <property type="match status" value="1"/>
</dbReference>
<feature type="region of interest" description="Disordered" evidence="6">
    <location>
        <begin position="1"/>
        <end position="55"/>
    </location>
</feature>
<evidence type="ECO:0000259" key="7">
    <source>
        <dbReference type="Pfam" id="PF00448"/>
    </source>
</evidence>
<feature type="non-terminal residue" evidence="8">
    <location>
        <position position="1"/>
    </location>
</feature>
<dbReference type="GO" id="GO:0005525">
    <property type="term" value="F:GTP binding"/>
    <property type="evidence" value="ECO:0007669"/>
    <property type="project" value="UniProtKB-KW"/>
</dbReference>
<feature type="domain" description="SRP54-type proteins GTP-binding" evidence="7">
    <location>
        <begin position="174"/>
        <end position="259"/>
    </location>
</feature>
<keyword evidence="2" id="KW-0547">Nucleotide-binding</keyword>
<evidence type="ECO:0000313" key="9">
    <source>
        <dbReference type="Proteomes" id="UP000265520"/>
    </source>
</evidence>
<dbReference type="EMBL" id="LXQA010005694">
    <property type="protein sequence ID" value="MCH83754.1"/>
    <property type="molecule type" value="Genomic_DNA"/>
</dbReference>
<dbReference type="GO" id="GO:0006614">
    <property type="term" value="P:SRP-dependent cotranslational protein targeting to membrane"/>
    <property type="evidence" value="ECO:0007669"/>
    <property type="project" value="InterPro"/>
</dbReference>
<reference evidence="8 9" key="1">
    <citation type="journal article" date="2018" name="Front. Plant Sci.">
        <title>Red Clover (Trifolium pratense) and Zigzag Clover (T. medium) - A Picture of Genomic Similarities and Differences.</title>
        <authorList>
            <person name="Dluhosova J."/>
            <person name="Istvanek J."/>
            <person name="Nedelnik J."/>
            <person name="Repkova J."/>
        </authorList>
    </citation>
    <scope>NUCLEOTIDE SEQUENCE [LARGE SCALE GENOMIC DNA]</scope>
    <source>
        <strain evidence="9">cv. 10/8</strain>
        <tissue evidence="8">Leaf</tissue>
    </source>
</reference>
<dbReference type="GO" id="GO:0005789">
    <property type="term" value="C:endoplasmic reticulum membrane"/>
    <property type="evidence" value="ECO:0007669"/>
    <property type="project" value="TreeGrafter"/>
</dbReference>
<feature type="compositionally biased region" description="Basic and acidic residues" evidence="6">
    <location>
        <begin position="41"/>
        <end position="55"/>
    </location>
</feature>
<organism evidence="8 9">
    <name type="scientific">Trifolium medium</name>
    <dbReference type="NCBI Taxonomy" id="97028"/>
    <lineage>
        <taxon>Eukaryota</taxon>
        <taxon>Viridiplantae</taxon>
        <taxon>Streptophyta</taxon>
        <taxon>Embryophyta</taxon>
        <taxon>Tracheophyta</taxon>
        <taxon>Spermatophyta</taxon>
        <taxon>Magnoliopsida</taxon>
        <taxon>eudicotyledons</taxon>
        <taxon>Gunneridae</taxon>
        <taxon>Pentapetalae</taxon>
        <taxon>rosids</taxon>
        <taxon>fabids</taxon>
        <taxon>Fabales</taxon>
        <taxon>Fabaceae</taxon>
        <taxon>Papilionoideae</taxon>
        <taxon>50 kb inversion clade</taxon>
        <taxon>NPAAA clade</taxon>
        <taxon>Hologalegina</taxon>
        <taxon>IRL clade</taxon>
        <taxon>Trifolieae</taxon>
        <taxon>Trifolium</taxon>
    </lineage>
</organism>
<name>A0A392MBX3_9FABA</name>
<evidence type="ECO:0000256" key="4">
    <source>
        <dbReference type="ARBA" id="ARBA00023136"/>
    </source>
</evidence>
<dbReference type="GO" id="GO:0003924">
    <property type="term" value="F:GTPase activity"/>
    <property type="evidence" value="ECO:0007669"/>
    <property type="project" value="TreeGrafter"/>
</dbReference>
<dbReference type="InterPro" id="IPR000897">
    <property type="entry name" value="SRP54_GTPase_dom"/>
</dbReference>
<accession>A0A392MBX3</accession>